<feature type="transmembrane region" description="Helical" evidence="14">
    <location>
        <begin position="235"/>
        <end position="259"/>
    </location>
</feature>
<dbReference type="GO" id="GO:0005743">
    <property type="term" value="C:mitochondrial inner membrane"/>
    <property type="evidence" value="ECO:0007669"/>
    <property type="project" value="TreeGrafter"/>
</dbReference>
<keyword evidence="5 14" id="KW-0812">Transmembrane</keyword>
<dbReference type="GO" id="GO:0090374">
    <property type="term" value="P:oligopeptide export from mitochondrion"/>
    <property type="evidence" value="ECO:0007669"/>
    <property type="project" value="TreeGrafter"/>
</dbReference>
<keyword evidence="8" id="KW-0067">ATP-binding</keyword>
<evidence type="ECO:0000256" key="2">
    <source>
        <dbReference type="ARBA" id="ARBA00007577"/>
    </source>
</evidence>
<feature type="transmembrane region" description="Helical" evidence="14">
    <location>
        <begin position="765"/>
        <end position="792"/>
    </location>
</feature>
<comment type="subcellular location">
    <subcellularLocation>
        <location evidence="1">Membrane</location>
        <topology evidence="1">Multi-pass membrane protein</topology>
    </subcellularLocation>
</comment>
<dbReference type="OrthoDB" id="6500128at2759"/>
<evidence type="ECO:0000313" key="17">
    <source>
        <dbReference type="EMBL" id="OSX73236.1"/>
    </source>
</evidence>
<dbReference type="InterPro" id="IPR003593">
    <property type="entry name" value="AAA+_ATPase"/>
</dbReference>
<dbReference type="FunFam" id="3.40.50.300:FF:000479">
    <property type="entry name" value="Multidrug resistance protein 1A"/>
    <property type="match status" value="2"/>
</dbReference>
<dbReference type="GO" id="GO:0005524">
    <property type="term" value="F:ATP binding"/>
    <property type="evidence" value="ECO:0007669"/>
    <property type="project" value="UniProtKB-KW"/>
</dbReference>
<name>A0A1X6NXL3_PORUM</name>
<feature type="transmembrane region" description="Helical" evidence="14">
    <location>
        <begin position="140"/>
        <end position="165"/>
    </location>
</feature>
<dbReference type="InterPro" id="IPR027417">
    <property type="entry name" value="P-loop_NTPase"/>
</dbReference>
<keyword evidence="4" id="KW-0813">Transport</keyword>
<evidence type="ECO:0000256" key="3">
    <source>
        <dbReference type="ARBA" id="ARBA00014334"/>
    </source>
</evidence>
<dbReference type="Gene3D" id="3.40.50.300">
    <property type="entry name" value="P-loop containing nucleotide triphosphate hydrolases"/>
    <property type="match status" value="2"/>
</dbReference>
<dbReference type="SUPFAM" id="SSF52540">
    <property type="entry name" value="P-loop containing nucleoside triphosphate hydrolases"/>
    <property type="match status" value="2"/>
</dbReference>
<dbReference type="CDD" id="cd18577">
    <property type="entry name" value="ABC_6TM_Pgp_ABCB1_D1_like"/>
    <property type="match status" value="1"/>
</dbReference>
<dbReference type="PROSITE" id="PS00211">
    <property type="entry name" value="ABC_TRANSPORTER_1"/>
    <property type="match status" value="2"/>
</dbReference>
<evidence type="ECO:0000256" key="6">
    <source>
        <dbReference type="ARBA" id="ARBA00022737"/>
    </source>
</evidence>
<dbReference type="PANTHER" id="PTHR43394:SF27">
    <property type="entry name" value="ATP-DEPENDENT TRANSLOCASE ABCB1-LIKE"/>
    <property type="match status" value="1"/>
</dbReference>
<feature type="transmembrane region" description="Helical" evidence="14">
    <location>
        <begin position="992"/>
        <end position="1013"/>
    </location>
</feature>
<keyword evidence="11 14" id="KW-0472">Membrane</keyword>
<dbReference type="InterPro" id="IPR017871">
    <property type="entry name" value="ABC_transporter-like_CS"/>
</dbReference>
<feature type="region of interest" description="Disordered" evidence="13">
    <location>
        <begin position="696"/>
        <end position="719"/>
    </location>
</feature>
<keyword evidence="6" id="KW-0677">Repeat</keyword>
<dbReference type="SUPFAM" id="SSF90123">
    <property type="entry name" value="ABC transporter transmembrane region"/>
    <property type="match status" value="2"/>
</dbReference>
<evidence type="ECO:0000256" key="9">
    <source>
        <dbReference type="ARBA" id="ARBA00022967"/>
    </source>
</evidence>
<dbReference type="PANTHER" id="PTHR43394">
    <property type="entry name" value="ATP-DEPENDENT PERMEASE MDL1, MITOCHONDRIAL"/>
    <property type="match status" value="1"/>
</dbReference>
<dbReference type="FunFam" id="1.20.1560.10:FF:000018">
    <property type="entry name" value="ATP-binding cassette subfamily B member 11"/>
    <property type="match status" value="1"/>
</dbReference>
<dbReference type="EMBL" id="KV919009">
    <property type="protein sequence ID" value="OSX73236.1"/>
    <property type="molecule type" value="Genomic_DNA"/>
</dbReference>
<feature type="transmembrane region" description="Helical" evidence="14">
    <location>
        <begin position="318"/>
        <end position="341"/>
    </location>
</feature>
<keyword evidence="9" id="KW-1278">Translocase</keyword>
<proteinExistence type="inferred from homology"/>
<dbReference type="InterPro" id="IPR039421">
    <property type="entry name" value="Type_1_exporter"/>
</dbReference>
<evidence type="ECO:0000256" key="11">
    <source>
        <dbReference type="ARBA" id="ARBA00023136"/>
    </source>
</evidence>
<sequence length="1336" mass="138330">MADGGADGDVVDGRGGGRAPLPSGASSSIGGNGPGGSAATPGSSSHSGTGGQGSAKGGGGDSTSDAAVSPPDAVPVSLVGLFRFSTTGDAALMAVGTVAAAGHGAMLPIFSILFGDIITSGGAGTQSGDAARLLDEMETLALKLLGLSVLAAVLAFLQVFCWSLAATQQGARIRSRYVESLFRQDAAWYDAQDSGELTARVASDVDIMTLGMGPKVGYATQYFSSFVTGLSVAFAYGWALTLVIVAVVPVLAVAGAAYAKVMAGASLAAQTDYAKAGGVAAEVLGLIRTVAAFGSEAQEAARYEGHLRSAAATAKRRAVLAGATMALTFFTLLNSYALAFWVGNRLVRRGDMLPGDVLTVFFCVLIGAMGIGQVQPSVAALNAARGCAPRIFEIIDRASAIDPLEDAAGEVLEASLVRGDLSLVDVDFTYPTRPDDLILQQLSLSVSRGQTLALVGTSGCGKSTAIQLLERLYDPSASSGAILLDGVDVRTLNVRWLRGTIGYVSQMPTLFSLSIRDNIALGAGVTVDVDSASGRRTIRVATVTEEDVVEAAKTANAHCFISRLPDGYDTMLGARGALLSGGQKQRVALARALVRRPSILLLDEATSALDSASERAVQVGLRRAAHGRTSVVIAHRLSTICDADVIAVMGQGGRVVERGTHAELMALPGGTYRHLVQLQSVIKETKAQRAARKAARAALDSSGGEAEATSSSTVLDAPTDDDDAVVAAGAPAVSSGAEAGEPPLPVDKGVFFRALRANAREWPHILLGTICAFVSGAAWPVFAVVLSKLLILLSDSSEAADDDVNVYCIAIVVVSTCQALGQWGQIALLGVAGEQLTLKLRARSFRKMLRFEVSYFDKPAHSVGALGVRLATESTKVRGLTGDAAGTLLMAVGAVGVGVVLGLTACWQVALSVLALMPAVALNGYLEVVVMSGTDAQSQAWFARAGRVASEAVDNIRTVTILGAQQFFLDKYNAELAGPVARGRRGAMWTGVGFGFSEACMYLSFALAFWFGARLTVRGVCSFEDTLWSTQAIFFGMMMIGQAAVTAPDLSGSLVAATNIFRLLDRPSAIDPLAPSGDRPTPVQGAVACTDVGFAYPTRPDIRVLRGLSAAVAAGKSLALVGESGCGKSTVVALVLRFYDVNDGSVGLDGLDVRAWDVTHLRSQLALVSQEPDLFSLSVRDNIAFGFPSSDDGTVATEGQVEAAARLAAAHEFIVDLPDGYDTHVGERGTRLSGGQRQRICLARALVRSPRCLLLDEATSALDSVAERAVQAALDAAVAARARTTIMIAHRLSTVRAADVIAVVDEGVVVEAGSHEELLAAGGAYLKLVQNQAMDT</sequence>
<evidence type="ECO:0000256" key="8">
    <source>
        <dbReference type="ARBA" id="ARBA00022840"/>
    </source>
</evidence>
<evidence type="ECO:0000256" key="12">
    <source>
        <dbReference type="ARBA" id="ARBA00023180"/>
    </source>
</evidence>
<dbReference type="Gene3D" id="1.20.1560.10">
    <property type="entry name" value="ABC transporter type 1, transmembrane domain"/>
    <property type="match status" value="2"/>
</dbReference>
<evidence type="ECO:0000256" key="13">
    <source>
        <dbReference type="SAM" id="MobiDB-lite"/>
    </source>
</evidence>
<protein>
    <recommendedName>
        <fullName evidence="3">Probable ATP-dependent transporter ycf16</fullName>
    </recommendedName>
</protein>
<keyword evidence="12" id="KW-0325">Glycoprotein</keyword>
<feature type="compositionally biased region" description="Low complexity" evidence="13">
    <location>
        <begin position="696"/>
        <end position="717"/>
    </location>
</feature>
<gene>
    <name evidence="17" type="ORF">BU14_0365s0004</name>
</gene>
<feature type="transmembrane region" description="Helical" evidence="14">
    <location>
        <begin position="884"/>
        <end position="903"/>
    </location>
</feature>
<dbReference type="InterPro" id="IPR011527">
    <property type="entry name" value="ABC1_TM_dom"/>
</dbReference>
<feature type="domain" description="ABC transmembrane type-1" evidence="16">
    <location>
        <begin position="94"/>
        <end position="383"/>
    </location>
</feature>
<dbReference type="CDD" id="cd03249">
    <property type="entry name" value="ABC_MTABC3_MDL1_MDL2"/>
    <property type="match status" value="1"/>
</dbReference>
<keyword evidence="7" id="KW-0547">Nucleotide-binding</keyword>
<feature type="compositionally biased region" description="Gly residues" evidence="13">
    <location>
        <begin position="48"/>
        <end position="61"/>
    </location>
</feature>
<dbReference type="Pfam" id="PF00664">
    <property type="entry name" value="ABC_membrane"/>
    <property type="match status" value="2"/>
</dbReference>
<dbReference type="InterPro" id="IPR036640">
    <property type="entry name" value="ABC1_TM_sf"/>
</dbReference>
<keyword evidence="10 14" id="KW-1133">Transmembrane helix</keyword>
<evidence type="ECO:0000256" key="4">
    <source>
        <dbReference type="ARBA" id="ARBA00022448"/>
    </source>
</evidence>
<dbReference type="InterPro" id="IPR003439">
    <property type="entry name" value="ABC_transporter-like_ATP-bd"/>
</dbReference>
<feature type="transmembrane region" description="Helical" evidence="14">
    <location>
        <begin position="353"/>
        <end position="372"/>
    </location>
</feature>
<evidence type="ECO:0000259" key="15">
    <source>
        <dbReference type="PROSITE" id="PS50893"/>
    </source>
</evidence>
<evidence type="ECO:0000256" key="7">
    <source>
        <dbReference type="ARBA" id="ARBA00022741"/>
    </source>
</evidence>
<feature type="compositionally biased region" description="Low complexity" evidence="13">
    <location>
        <begin position="37"/>
        <end position="47"/>
    </location>
</feature>
<reference evidence="17 18" key="1">
    <citation type="submission" date="2017-03" db="EMBL/GenBank/DDBJ databases">
        <title>WGS assembly of Porphyra umbilicalis.</title>
        <authorList>
            <person name="Brawley S.H."/>
            <person name="Blouin N.A."/>
            <person name="Ficko-Blean E."/>
            <person name="Wheeler G.L."/>
            <person name="Lohr M."/>
            <person name="Goodson H.V."/>
            <person name="Jenkins J.W."/>
            <person name="Blaby-Haas C.E."/>
            <person name="Helliwell K.E."/>
            <person name="Chan C."/>
            <person name="Marriage T."/>
            <person name="Bhattacharya D."/>
            <person name="Klein A.S."/>
            <person name="Badis Y."/>
            <person name="Brodie J."/>
            <person name="Cao Y."/>
            <person name="Collen J."/>
            <person name="Dittami S.M."/>
            <person name="Gachon C.M."/>
            <person name="Green B.R."/>
            <person name="Karpowicz S."/>
            <person name="Kim J.W."/>
            <person name="Kudahl U."/>
            <person name="Lin S."/>
            <person name="Michel G."/>
            <person name="Mittag M."/>
            <person name="Olson B.J."/>
            <person name="Pangilinan J."/>
            <person name="Peng Y."/>
            <person name="Qiu H."/>
            <person name="Shu S."/>
            <person name="Singer J.T."/>
            <person name="Smith A.G."/>
            <person name="Sprecher B.N."/>
            <person name="Wagner V."/>
            <person name="Wang W."/>
            <person name="Wang Z.-Y."/>
            <person name="Yan J."/>
            <person name="Yarish C."/>
            <person name="Zoeuner-Riek S."/>
            <person name="Zhuang Y."/>
            <person name="Zou Y."/>
            <person name="Lindquist E.A."/>
            <person name="Grimwood J."/>
            <person name="Barry K."/>
            <person name="Rokhsar D.S."/>
            <person name="Schmutz J."/>
            <person name="Stiller J.W."/>
            <person name="Grossman A.R."/>
            <person name="Prochnik S.E."/>
        </authorList>
    </citation>
    <scope>NUCLEOTIDE SEQUENCE [LARGE SCALE GENOMIC DNA]</scope>
    <source>
        <strain evidence="17">4086291</strain>
    </source>
</reference>
<evidence type="ECO:0000256" key="10">
    <source>
        <dbReference type="ARBA" id="ARBA00022989"/>
    </source>
</evidence>
<dbReference type="SMART" id="SM00382">
    <property type="entry name" value="AAA"/>
    <property type="match status" value="2"/>
</dbReference>
<evidence type="ECO:0000256" key="5">
    <source>
        <dbReference type="ARBA" id="ARBA00022692"/>
    </source>
</evidence>
<organism evidence="17 18">
    <name type="scientific">Porphyra umbilicalis</name>
    <name type="common">Purple laver</name>
    <name type="synonym">Red alga</name>
    <dbReference type="NCBI Taxonomy" id="2786"/>
    <lineage>
        <taxon>Eukaryota</taxon>
        <taxon>Rhodophyta</taxon>
        <taxon>Bangiophyceae</taxon>
        <taxon>Bangiales</taxon>
        <taxon>Bangiaceae</taxon>
        <taxon>Porphyra</taxon>
    </lineage>
</organism>
<feature type="domain" description="ABC transmembrane type-1" evidence="16">
    <location>
        <begin position="766"/>
        <end position="1052"/>
    </location>
</feature>
<dbReference type="GO" id="GO:0015421">
    <property type="term" value="F:ABC-type oligopeptide transporter activity"/>
    <property type="evidence" value="ECO:0007669"/>
    <property type="project" value="TreeGrafter"/>
</dbReference>
<dbReference type="Pfam" id="PF00005">
    <property type="entry name" value="ABC_tran"/>
    <property type="match status" value="2"/>
</dbReference>
<dbReference type="Proteomes" id="UP000218209">
    <property type="component" value="Unassembled WGS sequence"/>
</dbReference>
<evidence type="ECO:0000256" key="14">
    <source>
        <dbReference type="SAM" id="Phobius"/>
    </source>
</evidence>
<keyword evidence="18" id="KW-1185">Reference proteome</keyword>
<dbReference type="PROSITE" id="PS50929">
    <property type="entry name" value="ABC_TM1F"/>
    <property type="match status" value="2"/>
</dbReference>
<evidence type="ECO:0000259" key="16">
    <source>
        <dbReference type="PROSITE" id="PS50929"/>
    </source>
</evidence>
<feature type="region of interest" description="Disordered" evidence="13">
    <location>
        <begin position="1"/>
        <end position="69"/>
    </location>
</feature>
<dbReference type="CDD" id="cd18578">
    <property type="entry name" value="ABC_6TM_Pgp_ABCB1_D2_like"/>
    <property type="match status" value="1"/>
</dbReference>
<evidence type="ECO:0000256" key="1">
    <source>
        <dbReference type="ARBA" id="ARBA00004141"/>
    </source>
</evidence>
<feature type="domain" description="ABC transporter" evidence="15">
    <location>
        <begin position="1087"/>
        <end position="1331"/>
    </location>
</feature>
<feature type="domain" description="ABC transporter" evidence="15">
    <location>
        <begin position="421"/>
        <end position="677"/>
    </location>
</feature>
<dbReference type="GO" id="GO:0016887">
    <property type="term" value="F:ATP hydrolysis activity"/>
    <property type="evidence" value="ECO:0007669"/>
    <property type="project" value="InterPro"/>
</dbReference>
<dbReference type="PROSITE" id="PS50893">
    <property type="entry name" value="ABC_TRANSPORTER_2"/>
    <property type="match status" value="2"/>
</dbReference>
<comment type="similarity">
    <text evidence="2">Belongs to the ABC transporter superfamily. ABCB family. Multidrug resistance exporter (TC 3.A.1.201) subfamily.</text>
</comment>
<accession>A0A1X6NXL3</accession>
<evidence type="ECO:0000313" key="18">
    <source>
        <dbReference type="Proteomes" id="UP000218209"/>
    </source>
</evidence>